<dbReference type="PROSITE" id="PS51354">
    <property type="entry name" value="GLUTAREDOXIN_2"/>
    <property type="match status" value="1"/>
</dbReference>
<dbReference type="InterPro" id="IPR002109">
    <property type="entry name" value="Glutaredoxin"/>
</dbReference>
<organism evidence="4 5">
    <name type="scientific">Polarella glacialis</name>
    <name type="common">Dinoflagellate</name>
    <dbReference type="NCBI Taxonomy" id="89957"/>
    <lineage>
        <taxon>Eukaryota</taxon>
        <taxon>Sar</taxon>
        <taxon>Alveolata</taxon>
        <taxon>Dinophyceae</taxon>
        <taxon>Suessiales</taxon>
        <taxon>Suessiaceae</taxon>
        <taxon>Polarella</taxon>
    </lineage>
</organism>
<feature type="compositionally biased region" description="Basic and acidic residues" evidence="2">
    <location>
        <begin position="870"/>
        <end position="880"/>
    </location>
</feature>
<dbReference type="Pfam" id="PF00462">
    <property type="entry name" value="Glutaredoxin"/>
    <property type="match status" value="1"/>
</dbReference>
<dbReference type="EMBL" id="CAJNNW010005122">
    <property type="protein sequence ID" value="CAE8647114.1"/>
    <property type="molecule type" value="Genomic_DNA"/>
</dbReference>
<dbReference type="Gene3D" id="1.10.8.270">
    <property type="entry name" value="putative rabgap domain of human tbc1 domain family member 14 like domains"/>
    <property type="match status" value="1"/>
</dbReference>
<dbReference type="PANTHER" id="PTHR10293">
    <property type="entry name" value="GLUTAREDOXIN FAMILY MEMBER"/>
    <property type="match status" value="1"/>
</dbReference>
<sequence>MGVGPIRATICRIEPTSGGLPSSSSGETPSGSGGTSVLATRDSNLEPGWHSQSSTRRGFRQRVLLCVGLAGEEPFLAHPLAAILANRKRSDASGAVQYRWFLAEAEAGAVPVSVVQQIRLDVTRTFSALPAQRGMWGWPPVQNLPDEDREAVLARVLLAFECRAMGRVPCPSSSSGSSFVQKLSRRLRRSLSRRSDATNASRSEDAQSLLRSRSVLGPMESADAQEVSGSTEVRSGDVQESAHDTFHDPEAKPTYVQGYSMMAAMCLGFTGGREEEGFWLFAYLLEDILGSDFFSQYPALVGYHGDRAAAAALVAAEAPQVAGMLGPRGLAEAISALAARCLLSGFVGFLSGEPLVALWEELLEVRAERAQFPRLTLITWLAGLVCKVEAELTSTLARAPQEEVVPTFFRIVQLAARALPDGWRPKVKVTQSRLIELRQVSQVAADAYRKSQEEHHHREMHAKHVSECLSRTSAQLLDAVRYAEGMQGISVRGCVWKSVNVCESNPNPFSLAIILVSTALSPASWKRAGYLKGSAKVWFRGGDRKGRVDLGSGETVPGVDDVAYPMDASGKGLVCEPGPYTSEKLLGFAPAMRLAHVLAGRLPSSGRSAALVTAATAATAAAAYTWRISNAGSTVPQAVDAGVGLRREDAASTPTPSSSSSAPRRNAESPSSGLGNALRPHGDEVAHGPSSDVLRNSSGAHPVPSRHSEFGATAEASASSVVNSGSVTEKPQCRSSAHAPPDPLTVPASSEEVEERLAGSRVLLFMKGSPQQPRCRFSRASVEVLKSHGVHFDHVDVLEEPSLRLALKDRWPTFPQLYAEGVLLGGCDSVRDLAERGDLLDALRSSTARERVALSLLIRRVPVASQPDSRGAEEMVERGESSFASTEIAL</sequence>
<feature type="region of interest" description="Disordered" evidence="2">
    <location>
        <begin position="647"/>
        <end position="751"/>
    </location>
</feature>
<feature type="region of interest" description="Disordered" evidence="2">
    <location>
        <begin position="868"/>
        <end position="890"/>
    </location>
</feature>
<proteinExistence type="predicted"/>
<gene>
    <name evidence="4" type="ORF">PGLA2088_LOCUS5395</name>
</gene>
<feature type="compositionally biased region" description="Low complexity" evidence="2">
    <location>
        <begin position="651"/>
        <end position="672"/>
    </location>
</feature>
<feature type="compositionally biased region" description="Low complexity" evidence="2">
    <location>
        <begin position="714"/>
        <end position="727"/>
    </location>
</feature>
<evidence type="ECO:0000256" key="1">
    <source>
        <dbReference type="ARBA" id="ARBA00023284"/>
    </source>
</evidence>
<keyword evidence="1" id="KW-0676">Redox-active center</keyword>
<evidence type="ECO:0000256" key="2">
    <source>
        <dbReference type="SAM" id="MobiDB-lite"/>
    </source>
</evidence>
<feature type="compositionally biased region" description="Basic and acidic residues" evidence="2">
    <location>
        <begin position="234"/>
        <end position="249"/>
    </location>
</feature>
<protein>
    <recommendedName>
        <fullName evidence="3">Glutaredoxin domain-containing protein</fullName>
    </recommendedName>
</protein>
<name>A0A813I7P3_POLGL</name>
<feature type="domain" description="Glutaredoxin" evidence="3">
    <location>
        <begin position="762"/>
        <end position="822"/>
    </location>
</feature>
<reference evidence="4" key="1">
    <citation type="submission" date="2021-02" db="EMBL/GenBank/DDBJ databases">
        <authorList>
            <person name="Dougan E. K."/>
            <person name="Rhodes N."/>
            <person name="Thang M."/>
            <person name="Chan C."/>
        </authorList>
    </citation>
    <scope>NUCLEOTIDE SEQUENCE</scope>
</reference>
<feature type="region of interest" description="Disordered" evidence="2">
    <location>
        <begin position="13"/>
        <end position="53"/>
    </location>
</feature>
<dbReference type="PANTHER" id="PTHR10293:SF16">
    <property type="entry name" value="GLUTAREDOXIN-RELATED PROTEIN 5, MITOCHONDRIAL"/>
    <property type="match status" value="1"/>
</dbReference>
<dbReference type="InterPro" id="IPR004480">
    <property type="entry name" value="Monothiol_GRX-rel"/>
</dbReference>
<dbReference type="AlphaFoldDB" id="A0A813I7P3"/>
<evidence type="ECO:0000259" key="3">
    <source>
        <dbReference type="Pfam" id="PF00462"/>
    </source>
</evidence>
<dbReference type="SUPFAM" id="SSF52833">
    <property type="entry name" value="Thioredoxin-like"/>
    <property type="match status" value="1"/>
</dbReference>
<evidence type="ECO:0000313" key="5">
    <source>
        <dbReference type="Proteomes" id="UP000626109"/>
    </source>
</evidence>
<dbReference type="Gene3D" id="3.40.30.10">
    <property type="entry name" value="Glutaredoxin"/>
    <property type="match status" value="1"/>
</dbReference>
<dbReference type="Proteomes" id="UP000626109">
    <property type="component" value="Unassembled WGS sequence"/>
</dbReference>
<accession>A0A813I7P3</accession>
<dbReference type="GO" id="GO:0005739">
    <property type="term" value="C:mitochondrion"/>
    <property type="evidence" value="ECO:0007669"/>
    <property type="project" value="UniProtKB-ARBA"/>
</dbReference>
<feature type="region of interest" description="Disordered" evidence="2">
    <location>
        <begin position="220"/>
        <end position="249"/>
    </location>
</feature>
<evidence type="ECO:0000313" key="4">
    <source>
        <dbReference type="EMBL" id="CAE8647114.1"/>
    </source>
</evidence>
<feature type="compositionally biased region" description="Low complexity" evidence="2">
    <location>
        <begin position="15"/>
        <end position="30"/>
    </location>
</feature>
<comment type="caution">
    <text evidence="4">The sequence shown here is derived from an EMBL/GenBank/DDBJ whole genome shotgun (WGS) entry which is preliminary data.</text>
</comment>
<dbReference type="InterPro" id="IPR036249">
    <property type="entry name" value="Thioredoxin-like_sf"/>
</dbReference>